<feature type="region of interest" description="Disordered" evidence="5">
    <location>
        <begin position="151"/>
        <end position="185"/>
    </location>
</feature>
<dbReference type="InterPro" id="IPR053031">
    <property type="entry name" value="Cuticle_assoc_protein"/>
</dbReference>
<protein>
    <recommendedName>
        <fullName evidence="6">BED-type domain-containing protein</fullName>
    </recommendedName>
</protein>
<reference evidence="7 8" key="1">
    <citation type="journal article" date="2023" name="Plants (Basel)">
        <title>Bridging the Gap: Combining Genomics and Transcriptomics Approaches to Understand Stylosanthes scabra, an Orphan Legume from the Brazilian Caatinga.</title>
        <authorList>
            <person name="Ferreira-Neto J.R.C."/>
            <person name="da Silva M.D."/>
            <person name="Binneck E."/>
            <person name="de Melo N.F."/>
            <person name="da Silva R.H."/>
            <person name="de Melo A.L.T.M."/>
            <person name="Pandolfi V."/>
            <person name="Bustamante F.O."/>
            <person name="Brasileiro-Vidal A.C."/>
            <person name="Benko-Iseppon A.M."/>
        </authorList>
    </citation>
    <scope>NUCLEOTIDE SEQUENCE [LARGE SCALE GENOMIC DNA]</scope>
    <source>
        <tissue evidence="7">Leaves</tissue>
    </source>
</reference>
<feature type="domain" description="BED-type" evidence="6">
    <location>
        <begin position="228"/>
        <end position="290"/>
    </location>
</feature>
<evidence type="ECO:0000256" key="5">
    <source>
        <dbReference type="SAM" id="MobiDB-lite"/>
    </source>
</evidence>
<keyword evidence="2 4" id="KW-0863">Zinc-finger</keyword>
<keyword evidence="8" id="KW-1185">Reference proteome</keyword>
<gene>
    <name evidence="7" type="ORF">PIB30_036304</name>
</gene>
<comment type="caution">
    <text evidence="7">The sequence shown here is derived from an EMBL/GenBank/DDBJ whole genome shotgun (WGS) entry which is preliminary data.</text>
</comment>
<dbReference type="InterPro" id="IPR003656">
    <property type="entry name" value="Znf_BED"/>
</dbReference>
<dbReference type="PANTHER" id="PTHR34396">
    <property type="entry name" value="OS03G0264950 PROTEIN-RELATED"/>
    <property type="match status" value="1"/>
</dbReference>
<evidence type="ECO:0000259" key="6">
    <source>
        <dbReference type="PROSITE" id="PS50808"/>
    </source>
</evidence>
<dbReference type="Pfam" id="PF02892">
    <property type="entry name" value="zf-BED"/>
    <property type="match status" value="1"/>
</dbReference>
<keyword evidence="1" id="KW-0479">Metal-binding</keyword>
<evidence type="ECO:0000313" key="7">
    <source>
        <dbReference type="EMBL" id="MED6122072.1"/>
    </source>
</evidence>
<dbReference type="InterPro" id="IPR036236">
    <property type="entry name" value="Znf_C2H2_sf"/>
</dbReference>
<dbReference type="EMBL" id="JASCZI010030385">
    <property type="protein sequence ID" value="MED6122072.1"/>
    <property type="molecule type" value="Genomic_DNA"/>
</dbReference>
<dbReference type="PANTHER" id="PTHR34396:SF24">
    <property type="entry name" value="BED-TYPE DOMAIN-CONTAINING PROTEIN"/>
    <property type="match status" value="1"/>
</dbReference>
<evidence type="ECO:0000256" key="1">
    <source>
        <dbReference type="ARBA" id="ARBA00022723"/>
    </source>
</evidence>
<keyword evidence="3" id="KW-0862">Zinc</keyword>
<accession>A0ABU6RDK2</accession>
<dbReference type="SMART" id="SM00614">
    <property type="entry name" value="ZnF_BED"/>
    <property type="match status" value="1"/>
</dbReference>
<evidence type="ECO:0000313" key="8">
    <source>
        <dbReference type="Proteomes" id="UP001341840"/>
    </source>
</evidence>
<dbReference type="PROSITE" id="PS50808">
    <property type="entry name" value="ZF_BED"/>
    <property type="match status" value="1"/>
</dbReference>
<name>A0ABU6RDK2_9FABA</name>
<evidence type="ECO:0000256" key="3">
    <source>
        <dbReference type="ARBA" id="ARBA00022833"/>
    </source>
</evidence>
<evidence type="ECO:0000256" key="2">
    <source>
        <dbReference type="ARBA" id="ARBA00022771"/>
    </source>
</evidence>
<feature type="compositionally biased region" description="Low complexity" evidence="5">
    <location>
        <begin position="168"/>
        <end position="185"/>
    </location>
</feature>
<evidence type="ECO:0000256" key="4">
    <source>
        <dbReference type="PROSITE-ProRule" id="PRU00027"/>
    </source>
</evidence>
<proteinExistence type="predicted"/>
<sequence length="300" mass="32313">MGFPVRNKCPKLNSDIYLIPRVITRELCKESKLVAGTMAGGPPASTGSRDVSLCPTWKQRPHSAYYSRRSAVANETLNLNHFSTPPQWVKDSHFSNPPLTIHKDSPLTDSLVAAAQAVAAAVAFSVGGGSSCHPSPVTTPHRLARATSKLRNGNRSSHSLLHPSPVTSPSLSLEPHPHSLSLSSSPTGHRVILAKMESETTVKVPADTCTEIESQVDADAPTAKRVRPLTSDVWNFFKKSGKDKDGADLAECKGCKKVFKAGGKRYGTSSIKRHLNVCTHIKHEDIGQTIQEMQNKLGGA</sequence>
<organism evidence="7 8">
    <name type="scientific">Stylosanthes scabra</name>
    <dbReference type="NCBI Taxonomy" id="79078"/>
    <lineage>
        <taxon>Eukaryota</taxon>
        <taxon>Viridiplantae</taxon>
        <taxon>Streptophyta</taxon>
        <taxon>Embryophyta</taxon>
        <taxon>Tracheophyta</taxon>
        <taxon>Spermatophyta</taxon>
        <taxon>Magnoliopsida</taxon>
        <taxon>eudicotyledons</taxon>
        <taxon>Gunneridae</taxon>
        <taxon>Pentapetalae</taxon>
        <taxon>rosids</taxon>
        <taxon>fabids</taxon>
        <taxon>Fabales</taxon>
        <taxon>Fabaceae</taxon>
        <taxon>Papilionoideae</taxon>
        <taxon>50 kb inversion clade</taxon>
        <taxon>dalbergioids sensu lato</taxon>
        <taxon>Dalbergieae</taxon>
        <taxon>Pterocarpus clade</taxon>
        <taxon>Stylosanthes</taxon>
    </lineage>
</organism>
<dbReference type="Proteomes" id="UP001341840">
    <property type="component" value="Unassembled WGS sequence"/>
</dbReference>
<dbReference type="SUPFAM" id="SSF57667">
    <property type="entry name" value="beta-beta-alpha zinc fingers"/>
    <property type="match status" value="1"/>
</dbReference>